<reference evidence="3" key="1">
    <citation type="submission" date="2016-04" db="EMBL/GenBank/DDBJ databases">
        <authorList>
            <person name="Tabuchi Yagui T.R."/>
        </authorList>
    </citation>
    <scope>NUCLEOTIDE SEQUENCE [LARGE SCALE GENOMIC DNA]</scope>
</reference>
<protein>
    <recommendedName>
        <fullName evidence="1">Spore protein YkvP/CgeB glycosyl transferase-like domain-containing protein</fullName>
    </recommendedName>
</protein>
<evidence type="ECO:0000313" key="3">
    <source>
        <dbReference type="Proteomes" id="UP000252085"/>
    </source>
</evidence>
<dbReference type="InterPro" id="IPR055259">
    <property type="entry name" value="YkvP/CgeB_Glyco_trans-like"/>
</dbReference>
<accession>A0A367RGM9</accession>
<comment type="caution">
    <text evidence="2">The sequence shown here is derived from an EMBL/GenBank/DDBJ whole genome shotgun (WGS) entry which is preliminary data.</text>
</comment>
<proteinExistence type="predicted"/>
<dbReference type="AlphaFoldDB" id="A0A367RGM9"/>
<feature type="domain" description="Spore protein YkvP/CgeB glycosyl transferase-like" evidence="1">
    <location>
        <begin position="196"/>
        <end position="339"/>
    </location>
</feature>
<dbReference type="SUPFAM" id="SSF53756">
    <property type="entry name" value="UDP-Glycosyltransferase/glycogen phosphorylase"/>
    <property type="match status" value="1"/>
</dbReference>
<gene>
    <name evidence="2" type="ORF">A6769_19110</name>
</gene>
<dbReference type="Pfam" id="PF13524">
    <property type="entry name" value="Glyco_trans_1_2"/>
    <property type="match status" value="1"/>
</dbReference>
<evidence type="ECO:0000313" key="2">
    <source>
        <dbReference type="EMBL" id="RCJ35199.1"/>
    </source>
</evidence>
<dbReference type="EMBL" id="LXQE01000152">
    <property type="protein sequence ID" value="RCJ35199.1"/>
    <property type="molecule type" value="Genomic_DNA"/>
</dbReference>
<dbReference type="Proteomes" id="UP000252085">
    <property type="component" value="Unassembled WGS sequence"/>
</dbReference>
<organism evidence="2 3">
    <name type="scientific">Nostoc punctiforme NIES-2108</name>
    <dbReference type="NCBI Taxonomy" id="1356359"/>
    <lineage>
        <taxon>Bacteria</taxon>
        <taxon>Bacillati</taxon>
        <taxon>Cyanobacteriota</taxon>
        <taxon>Cyanophyceae</taxon>
        <taxon>Nostocales</taxon>
        <taxon>Nostocaceae</taxon>
        <taxon>Nostoc</taxon>
    </lineage>
</organism>
<name>A0A367RGM9_NOSPU</name>
<evidence type="ECO:0000259" key="1">
    <source>
        <dbReference type="Pfam" id="PF13524"/>
    </source>
</evidence>
<sequence length="343" mass="39809">MNYKVLIVGNISESYQLGSIFARGFQELNLLFYVSDTSWNSYAPSMKHSWGKIFFKISGKRPLEWWSFNKKIVSCINEFSPQVVLVTGIFPLTNEVFDICSRIGTKIVNYLTDYPWNPNHRSELFISNLKRYDLVISTKTKILSELIKHEVKKVHYLPFAYDPFLCHQPINVSQVEQDLFKADISFIGTGDSERIPFLDALSSLNGLNLKIYGADWDRLNLKKWQKLPAVFEHEFRLAIYFSKLSLGIVRKRNKDESTMRTFEIAACGGCGIYEDTQEHREILAGYPEYGFFSSPEDLANKCKWLLENSVEREEMRKIGMKIIIKDTNTYTSRLKTILEMCCE</sequence>